<name>A0A0F9A702_9ZZZZ</name>
<dbReference type="InterPro" id="IPR014729">
    <property type="entry name" value="Rossmann-like_a/b/a_fold"/>
</dbReference>
<dbReference type="PANTHER" id="PTHR43284">
    <property type="entry name" value="ASPARAGINE SYNTHETASE (GLUTAMINE-HYDROLYZING)"/>
    <property type="match status" value="1"/>
</dbReference>
<feature type="non-terminal residue" evidence="2">
    <location>
        <position position="1"/>
    </location>
</feature>
<feature type="domain" description="Glutamine amidotransferase type-2" evidence="1">
    <location>
        <begin position="17"/>
        <end position="110"/>
    </location>
</feature>
<feature type="non-terminal residue" evidence="2">
    <location>
        <position position="375"/>
    </location>
</feature>
<dbReference type="InterPro" id="IPR017932">
    <property type="entry name" value="GATase_2_dom"/>
</dbReference>
<dbReference type="PANTHER" id="PTHR43284:SF1">
    <property type="entry name" value="ASPARAGINE SYNTHETASE"/>
    <property type="match status" value="1"/>
</dbReference>
<dbReference type="SUPFAM" id="SSF56235">
    <property type="entry name" value="N-terminal nucleophile aminohydrolases (Ntn hydrolases)"/>
    <property type="match status" value="1"/>
</dbReference>
<dbReference type="Gene3D" id="3.60.20.10">
    <property type="entry name" value="Glutamine Phosphoribosylpyrophosphate, subunit 1, domain 1"/>
    <property type="match status" value="1"/>
</dbReference>
<evidence type="ECO:0000313" key="2">
    <source>
        <dbReference type="EMBL" id="KKK67936.1"/>
    </source>
</evidence>
<organism evidence="2">
    <name type="scientific">marine sediment metagenome</name>
    <dbReference type="NCBI Taxonomy" id="412755"/>
    <lineage>
        <taxon>unclassified sequences</taxon>
        <taxon>metagenomes</taxon>
        <taxon>ecological metagenomes</taxon>
    </lineage>
</organism>
<dbReference type="InterPro" id="IPR051786">
    <property type="entry name" value="ASN_synthetase/amidase"/>
</dbReference>
<dbReference type="AlphaFoldDB" id="A0A0F9A702"/>
<protein>
    <recommendedName>
        <fullName evidence="1">Glutamine amidotransferase type-2 domain-containing protein</fullName>
    </recommendedName>
</protein>
<dbReference type="EMBL" id="LAZR01059370">
    <property type="protein sequence ID" value="KKK67936.1"/>
    <property type="molecule type" value="Genomic_DNA"/>
</dbReference>
<dbReference type="Gene3D" id="3.40.50.620">
    <property type="entry name" value="HUPs"/>
    <property type="match status" value="1"/>
</dbReference>
<dbReference type="Pfam" id="PF13537">
    <property type="entry name" value="GATase_7"/>
    <property type="match status" value="1"/>
</dbReference>
<proteinExistence type="predicted"/>
<gene>
    <name evidence="2" type="ORF">LCGC14_2949090</name>
</gene>
<dbReference type="InterPro" id="IPR029055">
    <property type="entry name" value="Ntn_hydrolases_N"/>
</dbReference>
<accession>A0A0F9A702</accession>
<sequence length="375" mass="43576">LQVRTINKFDNDKILFKDEEFIILTEGVIFNINKLQNEYKVSSLSDLCKEMYRRDGETFFKKFKGSFSGLFFDKIRDILLVFTDHIGDKSLFYSQSADNNIFFGSEIYYIIEQYKRNNYDYSLDFAGAYGLISYGYMLGDLTYIKEIRRLTAGHYLRISNNAFSVHKYHSFDYLPNYDLSDNEIIESIDSLFSQAVALQVEKNKEYGYNNIAALSAGLDTRMTTFAINRIVERSITNFTYSPVGFHDETISKQIIKDLKNNYIYQANESGIALLLIDESIETNEGLMAYYGAAVLVDFFDLINVHNIGVIHTGQLGDGVVGSITKKNKKKNNINRKMDAFSLRYIDKFHDYFDFDKYIRQFKFSEIFSIYNRGFT</sequence>
<reference evidence="2" key="1">
    <citation type="journal article" date="2015" name="Nature">
        <title>Complex archaea that bridge the gap between prokaryotes and eukaryotes.</title>
        <authorList>
            <person name="Spang A."/>
            <person name="Saw J.H."/>
            <person name="Jorgensen S.L."/>
            <person name="Zaremba-Niedzwiedzka K."/>
            <person name="Martijn J."/>
            <person name="Lind A.E."/>
            <person name="van Eijk R."/>
            <person name="Schleper C."/>
            <person name="Guy L."/>
            <person name="Ettema T.J."/>
        </authorList>
    </citation>
    <scope>NUCLEOTIDE SEQUENCE</scope>
</reference>
<comment type="caution">
    <text evidence="2">The sequence shown here is derived from an EMBL/GenBank/DDBJ whole genome shotgun (WGS) entry which is preliminary data.</text>
</comment>
<evidence type="ECO:0000259" key="1">
    <source>
        <dbReference type="Pfam" id="PF13537"/>
    </source>
</evidence>